<dbReference type="EMBL" id="SODA01000007">
    <property type="protein sequence ID" value="TDW05482.1"/>
    <property type="molecule type" value="Genomic_DNA"/>
</dbReference>
<protein>
    <submittedName>
        <fullName evidence="2">AAA domain-containing protein</fullName>
    </submittedName>
</protein>
<dbReference type="AlphaFoldDB" id="A0A4R7Z3P2"/>
<gene>
    <name evidence="2" type="ORF">C8C77_10793</name>
</gene>
<dbReference type="GO" id="GO:0006302">
    <property type="term" value="P:double-strand break repair"/>
    <property type="evidence" value="ECO:0007669"/>
    <property type="project" value="InterPro"/>
</dbReference>
<evidence type="ECO:0000313" key="3">
    <source>
        <dbReference type="Proteomes" id="UP000294697"/>
    </source>
</evidence>
<evidence type="ECO:0000313" key="2">
    <source>
        <dbReference type="EMBL" id="TDW05482.1"/>
    </source>
</evidence>
<dbReference type="RefSeq" id="WP_111570768.1">
    <property type="nucleotide sequence ID" value="NZ_SODA01000007.1"/>
</dbReference>
<dbReference type="InterPro" id="IPR038729">
    <property type="entry name" value="Rad50/SbcC_AAA"/>
</dbReference>
<reference evidence="2 3" key="1">
    <citation type="submission" date="2019-03" db="EMBL/GenBank/DDBJ databases">
        <title>Subsurface microbial communities from deep shales in Ohio and West Virginia, USA.</title>
        <authorList>
            <person name="Wrighton K."/>
        </authorList>
    </citation>
    <scope>NUCLEOTIDE SEQUENCE [LARGE SCALE GENOMIC DNA]</scope>
    <source>
        <strain evidence="2 3">MSL9.2</strain>
    </source>
</reference>
<proteinExistence type="predicted"/>
<accession>A0A4R7Z3P2</accession>
<dbReference type="SUPFAM" id="SSF52540">
    <property type="entry name" value="P-loop containing nucleoside triphosphate hydrolases"/>
    <property type="match status" value="1"/>
</dbReference>
<dbReference type="Pfam" id="PF13476">
    <property type="entry name" value="AAA_23"/>
    <property type="match status" value="1"/>
</dbReference>
<comment type="caution">
    <text evidence="2">The sequence shown here is derived from an EMBL/GenBank/DDBJ whole genome shotgun (WGS) entry which is preliminary data.</text>
</comment>
<dbReference type="Gene3D" id="3.40.50.300">
    <property type="entry name" value="P-loop containing nucleotide triphosphate hydrolases"/>
    <property type="match status" value="1"/>
</dbReference>
<evidence type="ECO:0000259" key="1">
    <source>
        <dbReference type="Pfam" id="PF13476"/>
    </source>
</evidence>
<name>A0A4R7Z3P2_9FIRM</name>
<dbReference type="GO" id="GO:0016887">
    <property type="term" value="F:ATP hydrolysis activity"/>
    <property type="evidence" value="ECO:0007669"/>
    <property type="project" value="InterPro"/>
</dbReference>
<organism evidence="2 3">
    <name type="scientific">Halanaerobium saccharolyticum</name>
    <dbReference type="NCBI Taxonomy" id="43595"/>
    <lineage>
        <taxon>Bacteria</taxon>
        <taxon>Bacillati</taxon>
        <taxon>Bacillota</taxon>
        <taxon>Clostridia</taxon>
        <taxon>Halanaerobiales</taxon>
        <taxon>Halanaerobiaceae</taxon>
        <taxon>Halanaerobium</taxon>
    </lineage>
</organism>
<dbReference type="Proteomes" id="UP000294697">
    <property type="component" value="Unassembled WGS sequence"/>
</dbReference>
<feature type="domain" description="Rad50/SbcC-type AAA" evidence="1">
    <location>
        <begin position="105"/>
        <end position="296"/>
    </location>
</feature>
<sequence length="328" mass="38471">MQKPELENNLIKKIFIKRFSDLLIVEENNKVSEIMQTEIEEYLDDEKHLQDIGMLSKREAAENVDFIKKIKIKCIYISGIRGIADIPFCKDSNKGCEYGNKPYLNIEKQTKIISLFGFNGQGKSSFTEALEFSLTGHVREADRRQYNKRNIFNYIKNINSEKGKVDVKLIDYATNNKINLSRDTEGTIELTKNDFEAENEIIINEINKEMNKVFIEKNRIDSFVLSKGKEQIELYGELLGFSKINRFIKKYWRNYSTEKGKELYAKENIAKEKLQELENKEVIEPEIKFTEIESEIINEIFPEESLDDNNSFINKLDIDHFKKIKRIS</sequence>
<dbReference type="InterPro" id="IPR027417">
    <property type="entry name" value="P-loop_NTPase"/>
</dbReference>